<organism evidence="6">
    <name type="scientific">Picocystis salinarum</name>
    <dbReference type="NCBI Taxonomy" id="88271"/>
    <lineage>
        <taxon>Eukaryota</taxon>
        <taxon>Viridiplantae</taxon>
        <taxon>Chlorophyta</taxon>
        <taxon>Picocystophyceae</taxon>
        <taxon>Picocystales</taxon>
        <taxon>Picocystaceae</taxon>
        <taxon>Picocystis</taxon>
    </lineage>
</organism>
<feature type="domain" description="RRM" evidence="5">
    <location>
        <begin position="74"/>
        <end position="148"/>
    </location>
</feature>
<dbReference type="SMART" id="SM00360">
    <property type="entry name" value="RRM"/>
    <property type="match status" value="2"/>
</dbReference>
<dbReference type="EMBL" id="HBIS01002893">
    <property type="protein sequence ID" value="CAE0608770.1"/>
    <property type="molecule type" value="Transcribed_RNA"/>
</dbReference>
<evidence type="ECO:0000313" key="6">
    <source>
        <dbReference type="EMBL" id="CAE0608770.1"/>
    </source>
</evidence>
<gene>
    <name evidence="6" type="ORF">PSAL00342_LOCUS2589</name>
</gene>
<reference evidence="6" key="1">
    <citation type="submission" date="2021-01" db="EMBL/GenBank/DDBJ databases">
        <authorList>
            <person name="Corre E."/>
            <person name="Pelletier E."/>
            <person name="Niang G."/>
            <person name="Scheremetjew M."/>
            <person name="Finn R."/>
            <person name="Kale V."/>
            <person name="Holt S."/>
            <person name="Cochrane G."/>
            <person name="Meng A."/>
            <person name="Brown T."/>
            <person name="Cohen L."/>
        </authorList>
    </citation>
    <scope>NUCLEOTIDE SEQUENCE</scope>
    <source>
        <strain evidence="6">CCMP1897</strain>
    </source>
</reference>
<dbReference type="PANTHER" id="PTHR13976">
    <property type="entry name" value="HETEROGENEOUS NUCLEAR RIBONUCLEOPROTEIN-RELATED"/>
    <property type="match status" value="1"/>
</dbReference>
<sequence length="297" mass="32159">MARGGHGPGGPTDGYKRMRTEYGTRAPPPGPPPPNVPGPGGGPGPYGAPPPWPMAAPYGGPPTTPAPAMMQAFPVLRVRGLPYHADDVDVAEFFRGIDVVDVVLLRRHGRFSGEAIVLFANAMAVEYAMQRQGANMGRRYIELFRAKKIDYYRAVAAECEAGPGGGGRDGPSYGSGYGEGRDATRKRHLEDADRHELEHTGFLKMRGLPYSATPADVADFFDRSELREQGVERLREEKVALLTFAEGKPKGVAIVEFQSPEQSKAAMLLDKEKMGTRYVELFVATAEEGARAQAMRG</sequence>
<keyword evidence="2 3" id="KW-0694">RNA-binding</keyword>
<dbReference type="InterPro" id="IPR012677">
    <property type="entry name" value="Nucleotide-bd_a/b_plait_sf"/>
</dbReference>
<feature type="domain" description="RRM" evidence="5">
    <location>
        <begin position="201"/>
        <end position="286"/>
    </location>
</feature>
<dbReference type="PROSITE" id="PS50102">
    <property type="entry name" value="RRM"/>
    <property type="match status" value="2"/>
</dbReference>
<dbReference type="Gene3D" id="3.30.70.330">
    <property type="match status" value="2"/>
</dbReference>
<proteinExistence type="predicted"/>
<feature type="region of interest" description="Disordered" evidence="4">
    <location>
        <begin position="1"/>
        <end position="48"/>
    </location>
</feature>
<feature type="compositionally biased region" description="Gly residues" evidence="4">
    <location>
        <begin position="162"/>
        <end position="178"/>
    </location>
</feature>
<accession>A0A7S3UAY9</accession>
<dbReference type="CDD" id="cd12254">
    <property type="entry name" value="RRM_hnRNPH_ESRPs_RBM12_like"/>
    <property type="match status" value="2"/>
</dbReference>
<dbReference type="InterPro" id="IPR035979">
    <property type="entry name" value="RBD_domain_sf"/>
</dbReference>
<keyword evidence="1" id="KW-0677">Repeat</keyword>
<name>A0A7S3UAY9_9CHLO</name>
<feature type="compositionally biased region" description="Pro residues" evidence="4">
    <location>
        <begin position="26"/>
        <end position="48"/>
    </location>
</feature>
<feature type="region of interest" description="Disordered" evidence="4">
    <location>
        <begin position="162"/>
        <end position="182"/>
    </location>
</feature>
<protein>
    <recommendedName>
        <fullName evidence="5">RRM domain-containing protein</fullName>
    </recommendedName>
</protein>
<feature type="compositionally biased region" description="Gly residues" evidence="4">
    <location>
        <begin position="1"/>
        <end position="12"/>
    </location>
</feature>
<dbReference type="SUPFAM" id="SSF54928">
    <property type="entry name" value="RNA-binding domain, RBD"/>
    <property type="match status" value="2"/>
</dbReference>
<evidence type="ECO:0000256" key="4">
    <source>
        <dbReference type="SAM" id="MobiDB-lite"/>
    </source>
</evidence>
<dbReference type="GO" id="GO:0003723">
    <property type="term" value="F:RNA binding"/>
    <property type="evidence" value="ECO:0007669"/>
    <property type="project" value="UniProtKB-UniRule"/>
</dbReference>
<evidence type="ECO:0000256" key="2">
    <source>
        <dbReference type="ARBA" id="ARBA00022884"/>
    </source>
</evidence>
<dbReference type="InterPro" id="IPR000504">
    <property type="entry name" value="RRM_dom"/>
</dbReference>
<dbReference type="Pfam" id="PF00076">
    <property type="entry name" value="RRM_1"/>
    <property type="match status" value="1"/>
</dbReference>
<evidence type="ECO:0000256" key="3">
    <source>
        <dbReference type="PROSITE-ProRule" id="PRU00176"/>
    </source>
</evidence>
<evidence type="ECO:0000256" key="1">
    <source>
        <dbReference type="ARBA" id="ARBA00022737"/>
    </source>
</evidence>
<evidence type="ECO:0000259" key="5">
    <source>
        <dbReference type="PROSITE" id="PS50102"/>
    </source>
</evidence>
<dbReference type="AlphaFoldDB" id="A0A7S3UAY9"/>
<dbReference type="InterPro" id="IPR050666">
    <property type="entry name" value="ESRP"/>
</dbReference>